<proteinExistence type="predicted"/>
<protein>
    <submittedName>
        <fullName evidence="1">Uncharacterized protein</fullName>
    </submittedName>
</protein>
<dbReference type="InParanoid" id="A0A1D6M7T0"/>
<evidence type="ECO:0000313" key="1">
    <source>
        <dbReference type="EMBL" id="AQK87101.1"/>
    </source>
</evidence>
<dbReference type="AlphaFoldDB" id="A0A1D6M7T0"/>
<gene>
    <name evidence="1" type="ORF">ZEAMMB73_Zm00001d038654</name>
</gene>
<reference evidence="1" key="1">
    <citation type="submission" date="2015-12" db="EMBL/GenBank/DDBJ databases">
        <title>Update maize B73 reference genome by single molecule sequencing technologies.</title>
        <authorList>
            <consortium name="Maize Genome Sequencing Project"/>
            <person name="Ware D."/>
        </authorList>
    </citation>
    <scope>NUCLEOTIDE SEQUENCE</scope>
    <source>
        <tissue evidence="1">Seedling</tissue>
    </source>
</reference>
<name>A0A1D6M7T0_MAIZE</name>
<sequence length="108" mass="11988">MWMAYSMSYVVVFYAVGIIQDVPFRAAAAWTSGSCCCCLVLKTVAKIATGRNASYQDAIWAFDLGTQRAQGAAGQRCRQDMGFYLAFALFKVLKRRFYGYVPAEARLG</sequence>
<dbReference type="EMBL" id="CM000782">
    <property type="protein sequence ID" value="AQK87101.1"/>
    <property type="molecule type" value="Genomic_DNA"/>
</dbReference>
<accession>A0A1D6M7T0</accession>
<organism evidence="1">
    <name type="scientific">Zea mays</name>
    <name type="common">Maize</name>
    <dbReference type="NCBI Taxonomy" id="4577"/>
    <lineage>
        <taxon>Eukaryota</taxon>
        <taxon>Viridiplantae</taxon>
        <taxon>Streptophyta</taxon>
        <taxon>Embryophyta</taxon>
        <taxon>Tracheophyta</taxon>
        <taxon>Spermatophyta</taxon>
        <taxon>Magnoliopsida</taxon>
        <taxon>Liliopsida</taxon>
        <taxon>Poales</taxon>
        <taxon>Poaceae</taxon>
        <taxon>PACMAD clade</taxon>
        <taxon>Panicoideae</taxon>
        <taxon>Andropogonodae</taxon>
        <taxon>Andropogoneae</taxon>
        <taxon>Tripsacinae</taxon>
        <taxon>Zea</taxon>
    </lineage>
</organism>